<evidence type="ECO:0000313" key="3">
    <source>
        <dbReference type="WBParaSite" id="Hba_19595"/>
    </source>
</evidence>
<dbReference type="Pfam" id="PF00657">
    <property type="entry name" value="Lipase_GDSL"/>
    <property type="match status" value="1"/>
</dbReference>
<feature type="transmembrane region" description="Helical" evidence="1">
    <location>
        <begin position="401"/>
        <end position="422"/>
    </location>
</feature>
<dbReference type="PANTHER" id="PTHR21325">
    <property type="entry name" value="PHOSPHOLIPASE B, PLB1"/>
    <property type="match status" value="1"/>
</dbReference>
<keyword evidence="1" id="KW-0812">Transmembrane</keyword>
<keyword evidence="2" id="KW-1185">Reference proteome</keyword>
<reference evidence="3" key="1">
    <citation type="submission" date="2016-11" db="UniProtKB">
        <authorList>
            <consortium name="WormBaseParasite"/>
        </authorList>
    </citation>
    <scope>IDENTIFICATION</scope>
</reference>
<proteinExistence type="predicted"/>
<dbReference type="GO" id="GO:0006644">
    <property type="term" value="P:phospholipid metabolic process"/>
    <property type="evidence" value="ECO:0007669"/>
    <property type="project" value="TreeGrafter"/>
</dbReference>
<keyword evidence="1" id="KW-0472">Membrane</keyword>
<keyword evidence="1" id="KW-1133">Transmembrane helix</keyword>
<organism evidence="2 3">
    <name type="scientific">Heterorhabditis bacteriophora</name>
    <name type="common">Entomopathogenic nematode worm</name>
    <dbReference type="NCBI Taxonomy" id="37862"/>
    <lineage>
        <taxon>Eukaryota</taxon>
        <taxon>Metazoa</taxon>
        <taxon>Ecdysozoa</taxon>
        <taxon>Nematoda</taxon>
        <taxon>Chromadorea</taxon>
        <taxon>Rhabditida</taxon>
        <taxon>Rhabditina</taxon>
        <taxon>Rhabditomorpha</taxon>
        <taxon>Strongyloidea</taxon>
        <taxon>Heterorhabditidae</taxon>
        <taxon>Heterorhabditis</taxon>
    </lineage>
</organism>
<evidence type="ECO:0000313" key="2">
    <source>
        <dbReference type="Proteomes" id="UP000095283"/>
    </source>
</evidence>
<dbReference type="GO" id="GO:0004620">
    <property type="term" value="F:phospholipase activity"/>
    <property type="evidence" value="ECO:0007669"/>
    <property type="project" value="InterPro"/>
</dbReference>
<name>A0A1I7XQ42_HETBA</name>
<evidence type="ECO:0000256" key="1">
    <source>
        <dbReference type="SAM" id="Phobius"/>
    </source>
</evidence>
<dbReference type="AlphaFoldDB" id="A0A1I7XQ42"/>
<dbReference type="Proteomes" id="UP000095283">
    <property type="component" value="Unplaced"/>
</dbReference>
<accession>A0A1I7XQ42</accession>
<dbReference type="WBParaSite" id="Hba_19595">
    <property type="protein sequence ID" value="Hba_19595"/>
    <property type="gene ID" value="Hba_19595"/>
</dbReference>
<protein>
    <submittedName>
        <fullName evidence="3">SGNH_hydro domain-containing protein</fullName>
    </submittedName>
</protein>
<sequence>MKLSRVYFLLTSNVKNNKVNLFETNYKANKEALKSKQITDIIDDDTEYSLDVNDHRMAVNSQIADAFLNKQTFTCPMAKPQLHTGDSLANLSPEDLDIVAAMGDALASGRGLWPPTDAEFRGAAFPIGGDANIDGLITIPNILMEFNDQIMGMSHGIGERDRLPDYQFNVAQSTTETEDLPEQATELVRRLHSHFIFPVLHHKWVLIIIAMGTEEFCYHCDTPNHSSIRRALGVLRKGVPKALVILLGPVHVASSYSLNINLLKSRCSCLESISILKYRYLVKEWRNVFIDVQVCLHTDLHIHITISIIYVRKGHAYAAKWLWNRLITGPNYNISDAVFSDDSYYCPSVSCPYIRTVHNLEHCSVLTEVDFQFHHSATTTLPNGTTKIPHREHIKNNLGEIIVLVLSLAFLSVGIFGTIFYINGLRATKGRFETVSEQTDVK</sequence>
<dbReference type="PANTHER" id="PTHR21325:SF23">
    <property type="entry name" value="LIPASE_GDSL DOMAIN-CONTAINING PROTEIN"/>
    <property type="match status" value="1"/>
</dbReference>
<dbReference type="InterPro" id="IPR001087">
    <property type="entry name" value="GDSL"/>
</dbReference>
<dbReference type="InterPro" id="IPR038885">
    <property type="entry name" value="PLB1"/>
</dbReference>